<name>S9QDQ5_9RHOB</name>
<dbReference type="Proteomes" id="UP000015351">
    <property type="component" value="Unassembled WGS sequence"/>
</dbReference>
<organism evidence="1 2">
    <name type="scientific">Litoreibacter arenae DSM 19593</name>
    <dbReference type="NCBI Taxonomy" id="1123360"/>
    <lineage>
        <taxon>Bacteria</taxon>
        <taxon>Pseudomonadati</taxon>
        <taxon>Pseudomonadota</taxon>
        <taxon>Alphaproteobacteria</taxon>
        <taxon>Rhodobacterales</taxon>
        <taxon>Roseobacteraceae</taxon>
        <taxon>Litoreibacter</taxon>
    </lineage>
</organism>
<proteinExistence type="predicted"/>
<dbReference type="HOGENOM" id="CLU_3345457_0_0_5"/>
<comment type="caution">
    <text evidence="1">The sequence shown here is derived from an EMBL/GenBank/DDBJ whole genome shotgun (WGS) entry which is preliminary data.</text>
</comment>
<accession>S9QDQ5</accession>
<dbReference type="AlphaFoldDB" id="S9QDQ5"/>
<evidence type="ECO:0000313" key="1">
    <source>
        <dbReference type="EMBL" id="EPX77713.1"/>
    </source>
</evidence>
<dbReference type="EMBL" id="AONI01000015">
    <property type="protein sequence ID" value="EPX77713.1"/>
    <property type="molecule type" value="Genomic_DNA"/>
</dbReference>
<reference evidence="2" key="1">
    <citation type="journal article" date="2013" name="Stand. Genomic Sci.">
        <title>Genome sequence of the Litoreibacter arenae type strain (DSM 19593(T)), a member of the Roseobacter clade isolated from sea sand.</title>
        <authorList>
            <person name="Riedel T."/>
            <person name="Fiebig A."/>
            <person name="Petersen J."/>
            <person name="Gronow S."/>
            <person name="Kyrpides N.C."/>
            <person name="Goker M."/>
            <person name="Klenk H.P."/>
        </authorList>
    </citation>
    <scope>NUCLEOTIDE SEQUENCE [LARGE SCALE GENOMIC DNA]</scope>
    <source>
        <strain evidence="2">DSM 19593</strain>
    </source>
</reference>
<protein>
    <submittedName>
        <fullName evidence="1">Uncharacterized protein</fullName>
    </submittedName>
</protein>
<keyword evidence="2" id="KW-1185">Reference proteome</keyword>
<dbReference type="STRING" id="1123360.thalar_03438"/>
<gene>
    <name evidence="1" type="ORF">thalar_03438</name>
</gene>
<sequence>MVRQIASQVKPENGAAFRARGVALRLSLAIETLGDQL</sequence>
<evidence type="ECO:0000313" key="2">
    <source>
        <dbReference type="Proteomes" id="UP000015351"/>
    </source>
</evidence>